<comment type="caution">
    <text evidence="1">The sequence shown here is derived from an EMBL/GenBank/DDBJ whole genome shotgun (WGS) entry which is preliminary data.</text>
</comment>
<sequence>MLPTAFRAALPVALWAILALPLLGAGCGGDGKGTAPVLLHPQDFLPTQVSGWEQAGAPQTGTTDAELQAVINGGYEIYTRHGMKEFAIADYAGSGAQAGAVLRVSIYEMTTAQGALDLYDDGDIRPSTIEAYPAVGETARLSPIIPTGKALDFVRARYYAKIEISNAVSPEEARNQAEFFAGNVDQEMTR</sequence>
<gene>
    <name evidence="1" type="ORF">FJY75_04940</name>
</gene>
<dbReference type="Proteomes" id="UP000748308">
    <property type="component" value="Unassembled WGS sequence"/>
</dbReference>
<protein>
    <recommendedName>
        <fullName evidence="3">Lipoprotein</fullName>
    </recommendedName>
</protein>
<dbReference type="Pfam" id="PF20244">
    <property type="entry name" value="DUF6599"/>
    <property type="match status" value="1"/>
</dbReference>
<evidence type="ECO:0000313" key="1">
    <source>
        <dbReference type="EMBL" id="MBM3317180.1"/>
    </source>
</evidence>
<evidence type="ECO:0000313" key="2">
    <source>
        <dbReference type="Proteomes" id="UP000748308"/>
    </source>
</evidence>
<reference evidence="1" key="1">
    <citation type="submission" date="2019-03" db="EMBL/GenBank/DDBJ databases">
        <title>Lake Tanganyika Metagenome-Assembled Genomes (MAGs).</title>
        <authorList>
            <person name="Tran P."/>
        </authorList>
    </citation>
    <scope>NUCLEOTIDE SEQUENCE</scope>
    <source>
        <strain evidence="1">M_DeepCast_400m_m2_100</strain>
    </source>
</reference>
<dbReference type="AlphaFoldDB" id="A0A937X7X1"/>
<proteinExistence type="predicted"/>
<dbReference type="PROSITE" id="PS51257">
    <property type="entry name" value="PROKAR_LIPOPROTEIN"/>
    <property type="match status" value="1"/>
</dbReference>
<dbReference type="InterPro" id="IPR046534">
    <property type="entry name" value="DUF6599"/>
</dbReference>
<dbReference type="EMBL" id="VGIY01000086">
    <property type="protein sequence ID" value="MBM3317180.1"/>
    <property type="molecule type" value="Genomic_DNA"/>
</dbReference>
<evidence type="ECO:0008006" key="3">
    <source>
        <dbReference type="Google" id="ProtNLM"/>
    </source>
</evidence>
<organism evidence="1 2">
    <name type="scientific">Eiseniibacteriota bacterium</name>
    <dbReference type="NCBI Taxonomy" id="2212470"/>
    <lineage>
        <taxon>Bacteria</taxon>
        <taxon>Candidatus Eiseniibacteriota</taxon>
    </lineage>
</organism>
<name>A0A937X7X1_UNCEI</name>
<accession>A0A937X7X1</accession>